<name>A0A1I2ISP1_9ACTN</name>
<reference evidence="4" key="1">
    <citation type="submission" date="2016-10" db="EMBL/GenBank/DDBJ databases">
        <authorList>
            <person name="Varghese N."/>
            <person name="Submissions S."/>
        </authorList>
    </citation>
    <scope>NUCLEOTIDE SEQUENCE [LARGE SCALE GENOMIC DNA]</scope>
    <source>
        <strain evidence="4">DSM 46838</strain>
    </source>
</reference>
<evidence type="ECO:0000313" key="4">
    <source>
        <dbReference type="Proteomes" id="UP000198589"/>
    </source>
</evidence>
<feature type="compositionally biased region" description="Basic and acidic residues" evidence="2">
    <location>
        <begin position="463"/>
        <end position="474"/>
    </location>
</feature>
<feature type="coiled-coil region" evidence="1">
    <location>
        <begin position="187"/>
        <end position="214"/>
    </location>
</feature>
<dbReference type="EMBL" id="FOND01000014">
    <property type="protein sequence ID" value="SFF45335.1"/>
    <property type="molecule type" value="Genomic_DNA"/>
</dbReference>
<feature type="compositionally biased region" description="Polar residues" evidence="2">
    <location>
        <begin position="494"/>
        <end position="509"/>
    </location>
</feature>
<dbReference type="InterPro" id="IPR021804">
    <property type="entry name" value="DUF3375"/>
</dbReference>
<dbReference type="Pfam" id="PF11855">
    <property type="entry name" value="DUF3375"/>
    <property type="match status" value="1"/>
</dbReference>
<organism evidence="3 4">
    <name type="scientific">Blastococcus tunisiensis</name>
    <dbReference type="NCBI Taxonomy" id="1798228"/>
    <lineage>
        <taxon>Bacteria</taxon>
        <taxon>Bacillati</taxon>
        <taxon>Actinomycetota</taxon>
        <taxon>Actinomycetes</taxon>
        <taxon>Geodermatophilales</taxon>
        <taxon>Geodermatophilaceae</taxon>
        <taxon>Blastococcus</taxon>
    </lineage>
</organism>
<feature type="region of interest" description="Disordered" evidence="2">
    <location>
        <begin position="463"/>
        <end position="509"/>
    </location>
</feature>
<keyword evidence="4" id="KW-1185">Reference proteome</keyword>
<protein>
    <recommendedName>
        <fullName evidence="5">DUF3375 domain-containing protein</fullName>
    </recommendedName>
</protein>
<dbReference type="AlphaFoldDB" id="A0A1I2ISP1"/>
<keyword evidence="1" id="KW-0175">Coiled coil</keyword>
<dbReference type="Proteomes" id="UP000198589">
    <property type="component" value="Unassembled WGS sequence"/>
</dbReference>
<accession>A0A1I2ISP1</accession>
<sequence>MDVVQQHDDLLAQRRNHSAWKLLVADNAPLVIGFLDRVFLTPNVRQLPGPELTEALEDHLHPLRGADTAAYPKAAEAYLADWADARNGWLRRFYPTGSDVAHYAPTSAVETAAAFVRSLGRREFLGTASRLLTVRDLLRQITAGAATDPEVRLGALERQRAEIDAQIEAIRSGADTGLDDTAIRERYAQAVTTARELLADLREVEENFRALDRDVRRRATTWDGPRGEFLKTVFGTTAEIGASDQGRSWRAFWEHMLSAAQQDELAELLAAVRSVPALTGAGEQVTQLLREELFVAAEATQRTVASLSAQLRRFLDERSWSEGRRIHEVIRGTLAAALAAHDGDVRGLGSDLAGLRAEFALPLERPLYTPRTETRLESTAAEDPGVDPGGDDALADLLDISHIDLDALRAAVGSTVAAHGGQATLGQVVRAHPLTEGLAELVGYLQVSDDGGLVFPDHRERIGWTDPDGRRRQADVPLVLFGDAPRSPVPSTPDRASTPQPRTAAQESR</sequence>
<evidence type="ECO:0000256" key="1">
    <source>
        <dbReference type="SAM" id="Coils"/>
    </source>
</evidence>
<evidence type="ECO:0000313" key="3">
    <source>
        <dbReference type="EMBL" id="SFF45335.1"/>
    </source>
</evidence>
<evidence type="ECO:0000256" key="2">
    <source>
        <dbReference type="SAM" id="MobiDB-lite"/>
    </source>
</evidence>
<dbReference type="OrthoDB" id="138803at2"/>
<gene>
    <name evidence="3" type="ORF">SAMN05216574_1147</name>
</gene>
<dbReference type="STRING" id="1798228.SAMN05216574_1147"/>
<evidence type="ECO:0008006" key="5">
    <source>
        <dbReference type="Google" id="ProtNLM"/>
    </source>
</evidence>
<proteinExistence type="predicted"/>
<dbReference type="RefSeq" id="WP_092201323.1">
    <property type="nucleotide sequence ID" value="NZ_FOND01000014.1"/>
</dbReference>